<proteinExistence type="predicted"/>
<dbReference type="Pfam" id="PF12973">
    <property type="entry name" value="Cupin_7"/>
    <property type="match status" value="1"/>
</dbReference>
<sequence length="219" mass="23269">MIEHHLSDSLLIGYAAGTLPEAFNLVVATHVSLCDDCRARLGAFEALGGAMLEEATDTAAAPAAMSQGAFEATMRRITNMPPEPARAPRPRSTGLFPAPLVDYVGGDLDAVKWRSVGGGVRQSILPTSKEASVRLLYIPAGAAVPDHGHRGLELTLVLQGAFRDDFDRFGPGDVEIATEETNHTPIAEPGPDCICLAATDAPLRFKGLLPKLAQPFFRI</sequence>
<dbReference type="InterPro" id="IPR014710">
    <property type="entry name" value="RmlC-like_jellyroll"/>
</dbReference>
<name>A0A1H3AML0_9RHOB</name>
<protein>
    <submittedName>
        <fullName evidence="2">Anti-ECFsigma factor, ChrR</fullName>
    </submittedName>
</protein>
<feature type="domain" description="ChrR-like cupin" evidence="1">
    <location>
        <begin position="107"/>
        <end position="199"/>
    </location>
</feature>
<dbReference type="RefSeq" id="WP_092890097.1">
    <property type="nucleotide sequence ID" value="NZ_CP061498.1"/>
</dbReference>
<dbReference type="Proteomes" id="UP000198539">
    <property type="component" value="Unassembled WGS sequence"/>
</dbReference>
<evidence type="ECO:0000313" key="2">
    <source>
        <dbReference type="EMBL" id="SDX30671.1"/>
    </source>
</evidence>
<dbReference type="InterPro" id="IPR041916">
    <property type="entry name" value="Anti_sigma_zinc_sf"/>
</dbReference>
<accession>A0A1H3AML0</accession>
<dbReference type="SUPFAM" id="SSF51182">
    <property type="entry name" value="RmlC-like cupins"/>
    <property type="match status" value="1"/>
</dbReference>
<dbReference type="Gene3D" id="2.60.120.10">
    <property type="entry name" value="Jelly Rolls"/>
    <property type="match status" value="1"/>
</dbReference>
<dbReference type="Gene3D" id="1.10.10.1320">
    <property type="entry name" value="Anti-sigma factor, zinc-finger domain"/>
    <property type="match status" value="1"/>
</dbReference>
<reference evidence="2 3" key="1">
    <citation type="submission" date="2016-10" db="EMBL/GenBank/DDBJ databases">
        <authorList>
            <person name="de Groot N.N."/>
        </authorList>
    </citation>
    <scope>NUCLEOTIDE SEQUENCE [LARGE SCALE GENOMIC DNA]</scope>
    <source>
        <strain evidence="2 3">CGMCC 1.8894</strain>
    </source>
</reference>
<dbReference type="AlphaFoldDB" id="A0A1H3AML0"/>
<evidence type="ECO:0000259" key="1">
    <source>
        <dbReference type="Pfam" id="PF12973"/>
    </source>
</evidence>
<dbReference type="EMBL" id="FNOM01000007">
    <property type="protein sequence ID" value="SDX30671.1"/>
    <property type="molecule type" value="Genomic_DNA"/>
</dbReference>
<keyword evidence="3" id="KW-1185">Reference proteome</keyword>
<dbReference type="NCBIfam" id="TIGR02451">
    <property type="entry name" value="anti_sig_ChrR"/>
    <property type="match status" value="1"/>
</dbReference>
<dbReference type="InterPro" id="IPR025979">
    <property type="entry name" value="ChrR-like_cupin_dom"/>
</dbReference>
<dbReference type="InterPro" id="IPR012807">
    <property type="entry name" value="Anti-sigma_ChrR"/>
</dbReference>
<dbReference type="CDD" id="cd20301">
    <property type="entry name" value="cupin_ChrR"/>
    <property type="match status" value="1"/>
</dbReference>
<dbReference type="OrthoDB" id="2988517at2"/>
<dbReference type="InterPro" id="IPR011051">
    <property type="entry name" value="RmlC_Cupin_sf"/>
</dbReference>
<dbReference type="STRING" id="564137.SAMN04488238_10753"/>
<organism evidence="2 3">
    <name type="scientific">Roseicitreum antarcticum</name>
    <dbReference type="NCBI Taxonomy" id="564137"/>
    <lineage>
        <taxon>Bacteria</taxon>
        <taxon>Pseudomonadati</taxon>
        <taxon>Pseudomonadota</taxon>
        <taxon>Alphaproteobacteria</taxon>
        <taxon>Rhodobacterales</taxon>
        <taxon>Paracoccaceae</taxon>
        <taxon>Roseicitreum</taxon>
    </lineage>
</organism>
<gene>
    <name evidence="2" type="ORF">SAMN04488238_10753</name>
</gene>
<evidence type="ECO:0000313" key="3">
    <source>
        <dbReference type="Proteomes" id="UP000198539"/>
    </source>
</evidence>